<proteinExistence type="predicted"/>
<dbReference type="EMBL" id="BGPR01222518">
    <property type="protein sequence ID" value="GBN65510.1"/>
    <property type="molecule type" value="Genomic_DNA"/>
</dbReference>
<dbReference type="Gene3D" id="2.40.10.10">
    <property type="entry name" value="Trypsin-like serine proteases"/>
    <property type="match status" value="1"/>
</dbReference>
<dbReference type="SUPFAM" id="SSF50494">
    <property type="entry name" value="Trypsin-like serine proteases"/>
    <property type="match status" value="1"/>
</dbReference>
<accession>A0A4Y2QQH5</accession>
<reference evidence="1 2" key="1">
    <citation type="journal article" date="2019" name="Sci. Rep.">
        <title>Orb-weaving spider Araneus ventricosus genome elucidates the spidroin gene catalogue.</title>
        <authorList>
            <person name="Kono N."/>
            <person name="Nakamura H."/>
            <person name="Ohtoshi R."/>
            <person name="Moran D.A.P."/>
            <person name="Shinohara A."/>
            <person name="Yoshida Y."/>
            <person name="Fujiwara M."/>
            <person name="Mori M."/>
            <person name="Tomita M."/>
            <person name="Arakawa K."/>
        </authorList>
    </citation>
    <scope>NUCLEOTIDE SEQUENCE [LARGE SCALE GENOMIC DNA]</scope>
</reference>
<dbReference type="InterPro" id="IPR043504">
    <property type="entry name" value="Peptidase_S1_PA_chymotrypsin"/>
</dbReference>
<evidence type="ECO:0000313" key="2">
    <source>
        <dbReference type="Proteomes" id="UP000499080"/>
    </source>
</evidence>
<sequence length="102" mass="11589">MEVSFDIQEQEECRRAYERDLQITDVHLCAGTLDGSKDSCQVIRGFFYYVHGYVIADACLEISTGSSEDQLQCLYSQNAAHPCLMPLRRYLYSQKAAPCPRA</sequence>
<evidence type="ECO:0000313" key="1">
    <source>
        <dbReference type="EMBL" id="GBN65510.1"/>
    </source>
</evidence>
<dbReference type="AlphaFoldDB" id="A0A4Y2QQH5"/>
<name>A0A4Y2QQH5_ARAVE</name>
<protein>
    <recommendedName>
        <fullName evidence="3">Peptidase S1 domain-containing protein</fullName>
    </recommendedName>
</protein>
<dbReference type="Proteomes" id="UP000499080">
    <property type="component" value="Unassembled WGS sequence"/>
</dbReference>
<keyword evidence="2" id="KW-1185">Reference proteome</keyword>
<evidence type="ECO:0008006" key="3">
    <source>
        <dbReference type="Google" id="ProtNLM"/>
    </source>
</evidence>
<gene>
    <name evidence="1" type="ORF">AVEN_70347_1</name>
</gene>
<comment type="caution">
    <text evidence="1">The sequence shown here is derived from an EMBL/GenBank/DDBJ whole genome shotgun (WGS) entry which is preliminary data.</text>
</comment>
<dbReference type="InterPro" id="IPR009003">
    <property type="entry name" value="Peptidase_S1_PA"/>
</dbReference>
<organism evidence="1 2">
    <name type="scientific">Araneus ventricosus</name>
    <name type="common">Orbweaver spider</name>
    <name type="synonym">Epeira ventricosa</name>
    <dbReference type="NCBI Taxonomy" id="182803"/>
    <lineage>
        <taxon>Eukaryota</taxon>
        <taxon>Metazoa</taxon>
        <taxon>Ecdysozoa</taxon>
        <taxon>Arthropoda</taxon>
        <taxon>Chelicerata</taxon>
        <taxon>Arachnida</taxon>
        <taxon>Araneae</taxon>
        <taxon>Araneomorphae</taxon>
        <taxon>Entelegynae</taxon>
        <taxon>Araneoidea</taxon>
        <taxon>Araneidae</taxon>
        <taxon>Araneus</taxon>
    </lineage>
</organism>